<dbReference type="Proteomes" id="UP000887013">
    <property type="component" value="Unassembled WGS sequence"/>
</dbReference>
<name>A0A8X6NM93_NEPPI</name>
<organism evidence="1 2">
    <name type="scientific">Nephila pilipes</name>
    <name type="common">Giant wood spider</name>
    <name type="synonym">Nephila maculata</name>
    <dbReference type="NCBI Taxonomy" id="299642"/>
    <lineage>
        <taxon>Eukaryota</taxon>
        <taxon>Metazoa</taxon>
        <taxon>Ecdysozoa</taxon>
        <taxon>Arthropoda</taxon>
        <taxon>Chelicerata</taxon>
        <taxon>Arachnida</taxon>
        <taxon>Araneae</taxon>
        <taxon>Araneomorphae</taxon>
        <taxon>Entelegynae</taxon>
        <taxon>Araneoidea</taxon>
        <taxon>Nephilidae</taxon>
        <taxon>Nephila</taxon>
    </lineage>
</organism>
<protein>
    <submittedName>
        <fullName evidence="1">Uncharacterized protein</fullName>
    </submittedName>
</protein>
<evidence type="ECO:0000313" key="1">
    <source>
        <dbReference type="EMBL" id="GFT21234.1"/>
    </source>
</evidence>
<feature type="non-terminal residue" evidence="1">
    <location>
        <position position="1"/>
    </location>
</feature>
<accession>A0A8X6NM93</accession>
<gene>
    <name evidence="1" type="ORF">NPIL_434141</name>
</gene>
<dbReference type="AlphaFoldDB" id="A0A8X6NM93"/>
<reference evidence="1" key="1">
    <citation type="submission" date="2020-08" db="EMBL/GenBank/DDBJ databases">
        <title>Multicomponent nature underlies the extraordinary mechanical properties of spider dragline silk.</title>
        <authorList>
            <person name="Kono N."/>
            <person name="Nakamura H."/>
            <person name="Mori M."/>
            <person name="Yoshida Y."/>
            <person name="Ohtoshi R."/>
            <person name="Malay A.D."/>
            <person name="Moran D.A.P."/>
            <person name="Tomita M."/>
            <person name="Numata K."/>
            <person name="Arakawa K."/>
        </authorList>
    </citation>
    <scope>NUCLEOTIDE SEQUENCE</scope>
</reference>
<proteinExistence type="predicted"/>
<sequence length="24" mass="2901">FSATKKFLCLKIESIKSTMENYRY</sequence>
<dbReference type="EMBL" id="BMAW01105833">
    <property type="protein sequence ID" value="GFT21234.1"/>
    <property type="molecule type" value="Genomic_DNA"/>
</dbReference>
<keyword evidence="2" id="KW-1185">Reference proteome</keyword>
<evidence type="ECO:0000313" key="2">
    <source>
        <dbReference type="Proteomes" id="UP000887013"/>
    </source>
</evidence>
<comment type="caution">
    <text evidence="1">The sequence shown here is derived from an EMBL/GenBank/DDBJ whole genome shotgun (WGS) entry which is preliminary data.</text>
</comment>